<proteinExistence type="predicted"/>
<dbReference type="OrthoDB" id="1090083at2"/>
<dbReference type="EMBL" id="FNDW01000001">
    <property type="protein sequence ID" value="SDH60861.1"/>
    <property type="molecule type" value="Genomic_DNA"/>
</dbReference>
<dbReference type="AlphaFoldDB" id="A0A1G8DTH1"/>
<reference evidence="2" key="1">
    <citation type="submission" date="2016-10" db="EMBL/GenBank/DDBJ databases">
        <authorList>
            <person name="Varghese N."/>
            <person name="Submissions S."/>
        </authorList>
    </citation>
    <scope>NUCLEOTIDE SEQUENCE [LARGE SCALE GENOMIC DNA]</scope>
    <source>
        <strain evidence="2">DSM 17071</strain>
    </source>
</reference>
<organism evidence="1 2">
    <name type="scientific">Chryseobacterium taeanense</name>
    <dbReference type="NCBI Taxonomy" id="311334"/>
    <lineage>
        <taxon>Bacteria</taxon>
        <taxon>Pseudomonadati</taxon>
        <taxon>Bacteroidota</taxon>
        <taxon>Flavobacteriia</taxon>
        <taxon>Flavobacteriales</taxon>
        <taxon>Weeksellaceae</taxon>
        <taxon>Chryseobacterium group</taxon>
        <taxon>Chryseobacterium</taxon>
    </lineage>
</organism>
<dbReference type="RefSeq" id="WP_089853643.1">
    <property type="nucleotide sequence ID" value="NZ_FNDW01000001.1"/>
</dbReference>
<name>A0A1G8DTH1_9FLAO</name>
<accession>A0A1G8DTH1</accession>
<dbReference type="Proteomes" id="UP000198869">
    <property type="component" value="Unassembled WGS sequence"/>
</dbReference>
<evidence type="ECO:0000313" key="2">
    <source>
        <dbReference type="Proteomes" id="UP000198869"/>
    </source>
</evidence>
<evidence type="ECO:0000313" key="1">
    <source>
        <dbReference type="EMBL" id="SDH60861.1"/>
    </source>
</evidence>
<dbReference type="STRING" id="311334.SAMN05421846_101301"/>
<protein>
    <recommendedName>
        <fullName evidence="3">Type VI secretion system baseplate subunit TssF</fullName>
    </recommendedName>
</protein>
<keyword evidence="2" id="KW-1185">Reference proteome</keyword>
<gene>
    <name evidence="1" type="ORF">SAMN05421846_101301</name>
</gene>
<sequence length="609" mass="70203">MNQERIKDRILRRAARMWGYNEIEAETSFDPVVGLLLSACAAELEKLGFELENSRARIIERVLEVMFPEEVSGVAPARTLIQVNPLENNVKISNYQSFKVSVRKQNMYNPSENTVKDLYFSPSVEVRLTTAILKYFAYNETLHRIENFFFDDIVGKADKPLPSGDFWLGIQSPQKENLEDLMFFVDINNTYQKEVFFYYLNQVKVYCGQKEFKLKPGYNEENGELNIDNIITKNYSDLDYIRNEANQYFRSHFFTLKGKIDFENKHRSELFENYYPNHRVAEEENVIWLKFCFSEAVVPDILQNVRFALNCIPVLNIRNTVMGRKITGKLNIIPINENEEDYFLDLDCVTEESGRRLDLKDYDDRNEGMTALLRNGGVSRFDRRNASELLQYLLELIKDETAAFAGMGTNTAIEILRQINQNVASLHQIARERNFVQTNNPYLVISSGNTEADMRCVISYWSTAAEEGNNLKPGSVLIAENSGKSILKESATMIRASVGGRKKLSPNDKILEYRNSLLTRGRIVTAADIRAFAMNHFKNLITDVKVQKGTKKEVSLKGGFSRTIDVFLIRNEKTAEEIQDPEWNYLCDSFLLKLQTASANVYPYRLFEK</sequence>
<evidence type="ECO:0008006" key="3">
    <source>
        <dbReference type="Google" id="ProtNLM"/>
    </source>
</evidence>